<dbReference type="OrthoDB" id="58416at2759"/>
<comment type="caution">
    <text evidence="2">The sequence shown here is derived from an EMBL/GenBank/DDBJ whole genome shotgun (WGS) entry which is preliminary data.</text>
</comment>
<evidence type="ECO:0000259" key="1">
    <source>
        <dbReference type="Pfam" id="PF01814"/>
    </source>
</evidence>
<reference evidence="2 3" key="1">
    <citation type="journal article" date="2020" name="ISME J.">
        <title>Uncovering the hidden diversity of litter-decomposition mechanisms in mushroom-forming fungi.</title>
        <authorList>
            <person name="Floudas D."/>
            <person name="Bentzer J."/>
            <person name="Ahren D."/>
            <person name="Johansson T."/>
            <person name="Persson P."/>
            <person name="Tunlid A."/>
        </authorList>
    </citation>
    <scope>NUCLEOTIDE SEQUENCE [LARGE SCALE GENOMIC DNA]</scope>
    <source>
        <strain evidence="2 3">CBS 661.87</strain>
    </source>
</reference>
<accession>A0A8H5M8V3</accession>
<dbReference type="PANTHER" id="PTHR38048">
    <property type="entry name" value="EXPRESSED PROTEIN"/>
    <property type="match status" value="1"/>
</dbReference>
<evidence type="ECO:0000313" key="3">
    <source>
        <dbReference type="Proteomes" id="UP000565441"/>
    </source>
</evidence>
<dbReference type="CDD" id="cd12108">
    <property type="entry name" value="Hr-like"/>
    <property type="match status" value="1"/>
</dbReference>
<dbReference type="EMBL" id="JAACJP010000004">
    <property type="protein sequence ID" value="KAF5385012.1"/>
    <property type="molecule type" value="Genomic_DNA"/>
</dbReference>
<dbReference type="PANTHER" id="PTHR38048:SF2">
    <property type="entry name" value="HEMERYTHRIN-LIKE DOMAIN-CONTAINING PROTEIN"/>
    <property type="match status" value="1"/>
</dbReference>
<dbReference type="InterPro" id="IPR012312">
    <property type="entry name" value="Hemerythrin-like"/>
</dbReference>
<organism evidence="2 3">
    <name type="scientific">Tricholomella constricta</name>
    <dbReference type="NCBI Taxonomy" id="117010"/>
    <lineage>
        <taxon>Eukaryota</taxon>
        <taxon>Fungi</taxon>
        <taxon>Dikarya</taxon>
        <taxon>Basidiomycota</taxon>
        <taxon>Agaricomycotina</taxon>
        <taxon>Agaricomycetes</taxon>
        <taxon>Agaricomycetidae</taxon>
        <taxon>Agaricales</taxon>
        <taxon>Tricholomatineae</taxon>
        <taxon>Lyophyllaceae</taxon>
        <taxon>Tricholomella</taxon>
    </lineage>
</organism>
<evidence type="ECO:0000313" key="2">
    <source>
        <dbReference type="EMBL" id="KAF5385012.1"/>
    </source>
</evidence>
<name>A0A8H5M8V3_9AGAR</name>
<proteinExistence type="predicted"/>
<dbReference type="InterPro" id="IPR053206">
    <property type="entry name" value="Dimeric_xanthone_biosynth"/>
</dbReference>
<dbReference type="AlphaFoldDB" id="A0A8H5M8V3"/>
<dbReference type="Gene3D" id="1.20.120.520">
    <property type="entry name" value="nmb1532 protein domain like"/>
    <property type="match status" value="1"/>
</dbReference>
<dbReference type="Pfam" id="PF01814">
    <property type="entry name" value="Hemerythrin"/>
    <property type="match status" value="1"/>
</dbReference>
<keyword evidence="3" id="KW-1185">Reference proteome</keyword>
<gene>
    <name evidence="2" type="ORF">D9615_001028</name>
</gene>
<sequence>MAAPQDPYELLKYNMIHAHDTFKLGYTTILSHLESPPKDDLNNFLGYCQAWALAIDSHHDSEEQVVFPFLNEKMDFSGEREQHEAIHKDLERLLAMLFDAKADPTKFDAAKLRDLMVAFKEPLYTHLDEEVDHISASKLKDAQFAERDVLNMIGKLESYAKSHGDPFLLVPFMRSHTPAAIKDTWPPMPWVLRKLVVPYILAKKHSGYWKYSPYPMS</sequence>
<protein>
    <recommendedName>
        <fullName evidence="1">Hemerythrin-like domain-containing protein</fullName>
    </recommendedName>
</protein>
<feature type="domain" description="Hemerythrin-like" evidence="1">
    <location>
        <begin position="15"/>
        <end position="130"/>
    </location>
</feature>
<dbReference type="Proteomes" id="UP000565441">
    <property type="component" value="Unassembled WGS sequence"/>
</dbReference>